<gene>
    <name evidence="2" type="ORF">G5B40_03555</name>
</gene>
<name>A0A7L5BXH4_9RHOB</name>
<feature type="signal peptide" evidence="1">
    <location>
        <begin position="1"/>
        <end position="22"/>
    </location>
</feature>
<evidence type="ECO:0000313" key="2">
    <source>
        <dbReference type="EMBL" id="QIE54594.1"/>
    </source>
</evidence>
<evidence type="ECO:0000256" key="1">
    <source>
        <dbReference type="SAM" id="SignalP"/>
    </source>
</evidence>
<sequence length="54" mass="5132">MKRIAYAACATLCLGGCVVTTAVGTAVDATTTVVGGAVDVTVGAVETVADAATD</sequence>
<dbReference type="Proteomes" id="UP000503336">
    <property type="component" value="Chromosome"/>
</dbReference>
<dbReference type="EMBL" id="CP049056">
    <property type="protein sequence ID" value="QIE54594.1"/>
    <property type="molecule type" value="Genomic_DNA"/>
</dbReference>
<proteinExistence type="predicted"/>
<dbReference type="KEGG" id="hdh:G5B40_03555"/>
<accession>A0A7L5BXH4</accession>
<keyword evidence="1" id="KW-0732">Signal</keyword>
<evidence type="ECO:0000313" key="3">
    <source>
        <dbReference type="Proteomes" id="UP000503336"/>
    </source>
</evidence>
<organism evidence="2 3">
    <name type="scientific">Pikeienuella piscinae</name>
    <dbReference type="NCBI Taxonomy" id="2748098"/>
    <lineage>
        <taxon>Bacteria</taxon>
        <taxon>Pseudomonadati</taxon>
        <taxon>Pseudomonadota</taxon>
        <taxon>Alphaproteobacteria</taxon>
        <taxon>Rhodobacterales</taxon>
        <taxon>Paracoccaceae</taxon>
        <taxon>Pikeienuella</taxon>
    </lineage>
</organism>
<dbReference type="RefSeq" id="WP_165095083.1">
    <property type="nucleotide sequence ID" value="NZ_CP049056.1"/>
</dbReference>
<dbReference type="AlphaFoldDB" id="A0A7L5BXH4"/>
<evidence type="ECO:0008006" key="4">
    <source>
        <dbReference type="Google" id="ProtNLM"/>
    </source>
</evidence>
<feature type="chain" id="PRO_5029863067" description="Lipoprotein" evidence="1">
    <location>
        <begin position="23"/>
        <end position="54"/>
    </location>
</feature>
<protein>
    <recommendedName>
        <fullName evidence="4">Lipoprotein</fullName>
    </recommendedName>
</protein>
<keyword evidence="3" id="KW-1185">Reference proteome</keyword>
<reference evidence="2 3" key="1">
    <citation type="submission" date="2020-02" db="EMBL/GenBank/DDBJ databases">
        <title>complete genome sequence of Rhodobacteraceae bacterium.</title>
        <authorList>
            <person name="Park J."/>
            <person name="Kim Y.-S."/>
            <person name="Kim K.-H."/>
        </authorList>
    </citation>
    <scope>NUCLEOTIDE SEQUENCE [LARGE SCALE GENOMIC DNA]</scope>
    <source>
        <strain evidence="2 3">RR4-56</strain>
    </source>
</reference>